<dbReference type="SUPFAM" id="SSF50978">
    <property type="entry name" value="WD40 repeat-like"/>
    <property type="match status" value="1"/>
</dbReference>
<dbReference type="PROSITE" id="PS50294">
    <property type="entry name" value="WD_REPEATS_REGION"/>
    <property type="match status" value="2"/>
</dbReference>
<evidence type="ECO:0000256" key="3">
    <source>
        <dbReference type="PROSITE-ProRule" id="PRU00221"/>
    </source>
</evidence>
<dbReference type="GO" id="GO:0120330">
    <property type="term" value="C:rixosome complex"/>
    <property type="evidence" value="ECO:0007669"/>
    <property type="project" value="TreeGrafter"/>
</dbReference>
<name>A0A6P3YG43_DINQU</name>
<dbReference type="PROSITE" id="PS00678">
    <property type="entry name" value="WD_REPEATS_1"/>
    <property type="match status" value="1"/>
</dbReference>
<dbReference type="Pfam" id="PF00400">
    <property type="entry name" value="WD40"/>
    <property type="match status" value="3"/>
</dbReference>
<dbReference type="RefSeq" id="XP_014488742.1">
    <property type="nucleotide sequence ID" value="XM_014633256.1"/>
</dbReference>
<keyword evidence="2" id="KW-0677">Repeat</keyword>
<dbReference type="InterPro" id="IPR019775">
    <property type="entry name" value="WD40_repeat_CS"/>
</dbReference>
<dbReference type="SMART" id="SM00320">
    <property type="entry name" value="WD40"/>
    <property type="match status" value="4"/>
</dbReference>
<organism evidence="4 5">
    <name type="scientific">Dinoponera quadriceps</name>
    <name type="common">South American ant</name>
    <dbReference type="NCBI Taxonomy" id="609295"/>
    <lineage>
        <taxon>Eukaryota</taxon>
        <taxon>Metazoa</taxon>
        <taxon>Ecdysozoa</taxon>
        <taxon>Arthropoda</taxon>
        <taxon>Hexapoda</taxon>
        <taxon>Insecta</taxon>
        <taxon>Pterygota</taxon>
        <taxon>Neoptera</taxon>
        <taxon>Endopterygota</taxon>
        <taxon>Hymenoptera</taxon>
        <taxon>Apocrita</taxon>
        <taxon>Aculeata</taxon>
        <taxon>Formicoidea</taxon>
        <taxon>Formicidae</taxon>
        <taxon>Ponerinae</taxon>
        <taxon>Ponerini</taxon>
        <taxon>Dinoponera</taxon>
    </lineage>
</organism>
<dbReference type="GO" id="GO:0006261">
    <property type="term" value="P:DNA-templated DNA replication"/>
    <property type="evidence" value="ECO:0007669"/>
    <property type="project" value="TreeGrafter"/>
</dbReference>
<keyword evidence="4" id="KW-1185">Reference proteome</keyword>
<dbReference type="GO" id="GO:0006364">
    <property type="term" value="P:rRNA processing"/>
    <property type="evidence" value="ECO:0007669"/>
    <property type="project" value="TreeGrafter"/>
</dbReference>
<dbReference type="InterPro" id="IPR001680">
    <property type="entry name" value="WD40_rpt"/>
</dbReference>
<reference evidence="5" key="1">
    <citation type="submission" date="2025-08" db="UniProtKB">
        <authorList>
            <consortium name="RefSeq"/>
        </authorList>
    </citation>
    <scope>IDENTIFICATION</scope>
</reference>
<dbReference type="PANTHER" id="PTHR18763:SF0">
    <property type="entry name" value="WD REPEAT-CONTAINING PROTEIN 18"/>
    <property type="match status" value="1"/>
</dbReference>
<dbReference type="GeneID" id="106751947"/>
<accession>A0A6P3YG43</accession>
<protein>
    <submittedName>
        <fullName evidence="5">WD repeat-containing protein 18</fullName>
    </submittedName>
</protein>
<keyword evidence="1 3" id="KW-0853">WD repeat</keyword>
<feature type="repeat" description="WD" evidence="3">
    <location>
        <begin position="123"/>
        <end position="156"/>
    </location>
</feature>
<dbReference type="Gene3D" id="2.130.10.10">
    <property type="entry name" value="YVTN repeat-like/Quinoprotein amine dehydrogenase"/>
    <property type="match status" value="2"/>
</dbReference>
<dbReference type="Proteomes" id="UP000515204">
    <property type="component" value="Unplaced"/>
</dbReference>
<proteinExistence type="predicted"/>
<dbReference type="OrthoDB" id="756370at2759"/>
<dbReference type="InterPro" id="IPR036322">
    <property type="entry name" value="WD40_repeat_dom_sf"/>
</dbReference>
<evidence type="ECO:0000256" key="2">
    <source>
        <dbReference type="ARBA" id="ARBA00022737"/>
    </source>
</evidence>
<feature type="repeat" description="WD" evidence="3">
    <location>
        <begin position="271"/>
        <end position="312"/>
    </location>
</feature>
<dbReference type="InterPro" id="IPR045227">
    <property type="entry name" value="WDR18/Ipi3/RID3"/>
</dbReference>
<dbReference type="AlphaFoldDB" id="A0A6P3YG43"/>
<dbReference type="KEGG" id="dqu:106751947"/>
<gene>
    <name evidence="5" type="primary">LOC106751947</name>
</gene>
<dbReference type="PROSITE" id="PS50082">
    <property type="entry name" value="WD_REPEATS_2"/>
    <property type="match status" value="2"/>
</dbReference>
<evidence type="ECO:0000313" key="4">
    <source>
        <dbReference type="Proteomes" id="UP000515204"/>
    </source>
</evidence>
<dbReference type="PANTHER" id="PTHR18763">
    <property type="entry name" value="WD-REPEAT PROTEIN 18"/>
    <property type="match status" value="1"/>
</dbReference>
<sequence>MQRASDRRLEVLLTSEDSGEGCNAALWDPSNGSRLSIFKNGGTLSRRTLQLLNDCYLLGADHTKNRIHVWPLNNPSPLNNIRLTAPGRVSALTCTPNGTYMIAAVADTLYIWQVCNGRLVGTLNRHLQTIKCLSVTKDGSLFASAGEDGLVFVWSLYSALNDKRCSPVHKFSDHTQPVGDVYFGHGGTRGRLYTASLDRTVNVYEMGSGVRLVSIVFPVPLTVIAVNITDSELFVGCVTGDILQCNLHEPPRGIEQHVRASDDDAGRNAVYRAHKSEITALSVSVDCRTLVSGSTDKAVHIWDIVSRLVLRTIEHKGSVTAAFLAPAFENFFATTLKPSLELRNLQQTASDDSSRCVIEVINRSWNPKEFLDFKSFMDEEPGEPGISEDTDAKQNMAAEYEKLKQINKNLFQYAVANTLRKANGRQAGD</sequence>
<evidence type="ECO:0000256" key="1">
    <source>
        <dbReference type="ARBA" id="ARBA00022574"/>
    </source>
</evidence>
<dbReference type="GO" id="GO:0005656">
    <property type="term" value="C:nuclear pre-replicative complex"/>
    <property type="evidence" value="ECO:0007669"/>
    <property type="project" value="TreeGrafter"/>
</dbReference>
<dbReference type="InterPro" id="IPR015943">
    <property type="entry name" value="WD40/YVTN_repeat-like_dom_sf"/>
</dbReference>
<evidence type="ECO:0000313" key="5">
    <source>
        <dbReference type="RefSeq" id="XP_014488742.1"/>
    </source>
</evidence>